<evidence type="ECO:0000313" key="3">
    <source>
        <dbReference type="Proteomes" id="UP001642409"/>
    </source>
</evidence>
<dbReference type="Proteomes" id="UP001642409">
    <property type="component" value="Unassembled WGS sequence"/>
</dbReference>
<dbReference type="EMBL" id="CAXDID020000064">
    <property type="protein sequence ID" value="CAL6011344.1"/>
    <property type="molecule type" value="Genomic_DNA"/>
</dbReference>
<dbReference type="InterPro" id="IPR029526">
    <property type="entry name" value="PGBD"/>
</dbReference>
<dbReference type="Pfam" id="PF13843">
    <property type="entry name" value="DDE_Tnp_1_7"/>
    <property type="match status" value="1"/>
</dbReference>
<comment type="caution">
    <text evidence="2">The sequence shown here is derived from an EMBL/GenBank/DDBJ whole genome shotgun (WGS) entry which is preliminary data.</text>
</comment>
<evidence type="ECO:0000313" key="2">
    <source>
        <dbReference type="EMBL" id="CAL6011344.1"/>
    </source>
</evidence>
<evidence type="ECO:0000259" key="1">
    <source>
        <dbReference type="Pfam" id="PF13843"/>
    </source>
</evidence>
<feature type="domain" description="PiggyBac transposable element-derived protein" evidence="1">
    <location>
        <begin position="7"/>
        <end position="111"/>
    </location>
</feature>
<sequence length="134" mass="16193">MSSKDAFRMFRQYFNENIVQRLCTETQVKLQQRIVNNKLNEFNKEAISQFDETQFWKFINVILVMILAPRTVMLHYWADNDIFGNAYIKKLLSRETFYSIYMSISWEQDETNLQELVPIINHKYCLESVDLKLY</sequence>
<accession>A0ABP1I980</accession>
<reference evidence="2 3" key="1">
    <citation type="submission" date="2024-07" db="EMBL/GenBank/DDBJ databases">
        <authorList>
            <person name="Akdeniz Z."/>
        </authorList>
    </citation>
    <scope>NUCLEOTIDE SEQUENCE [LARGE SCALE GENOMIC DNA]</scope>
</reference>
<name>A0ABP1I980_9EUKA</name>
<proteinExistence type="predicted"/>
<keyword evidence="3" id="KW-1185">Reference proteome</keyword>
<protein>
    <submittedName>
        <fullName evidence="2">PiggyBac_transposable element-derived protein</fullName>
    </submittedName>
</protein>
<gene>
    <name evidence="2" type="ORF">HINF_LOCUS22722</name>
</gene>
<organism evidence="2 3">
    <name type="scientific">Hexamita inflata</name>
    <dbReference type="NCBI Taxonomy" id="28002"/>
    <lineage>
        <taxon>Eukaryota</taxon>
        <taxon>Metamonada</taxon>
        <taxon>Diplomonadida</taxon>
        <taxon>Hexamitidae</taxon>
        <taxon>Hexamitinae</taxon>
        <taxon>Hexamita</taxon>
    </lineage>
</organism>